<dbReference type="PANTHER" id="PTHR43157:SF31">
    <property type="entry name" value="PHOSPHATIDYLINOSITOL-GLYCAN BIOSYNTHESIS CLASS F PROTEIN"/>
    <property type="match status" value="1"/>
</dbReference>
<dbReference type="Pfam" id="PF00106">
    <property type="entry name" value="adh_short"/>
    <property type="match status" value="1"/>
</dbReference>
<proteinExistence type="predicted"/>
<dbReference type="GO" id="GO:0016491">
    <property type="term" value="F:oxidoreductase activity"/>
    <property type="evidence" value="ECO:0007669"/>
    <property type="project" value="UniProtKB-KW"/>
</dbReference>
<dbReference type="Gene3D" id="3.40.50.720">
    <property type="entry name" value="NAD(P)-binding Rossmann-like Domain"/>
    <property type="match status" value="1"/>
</dbReference>
<keyword evidence="3" id="KW-1185">Reference proteome</keyword>
<dbReference type="InterPro" id="IPR002347">
    <property type="entry name" value="SDR_fam"/>
</dbReference>
<reference evidence="2 3" key="1">
    <citation type="journal article" date="2017" name="Mol. Biol. Evol.">
        <title>The 4-celled Tetrabaena socialis nuclear genome reveals the essential components for genetic control of cell number at the origin of multicellularity in the volvocine lineage.</title>
        <authorList>
            <person name="Featherston J."/>
            <person name="Arakaki Y."/>
            <person name="Hanschen E.R."/>
            <person name="Ferris P.J."/>
            <person name="Michod R.E."/>
            <person name="Olson B.J.S.C."/>
            <person name="Nozaki H."/>
            <person name="Durand P.M."/>
        </authorList>
    </citation>
    <scope>NUCLEOTIDE SEQUENCE [LARGE SCALE GENOMIC DNA]</scope>
    <source>
        <strain evidence="2 3">NIES-571</strain>
    </source>
</reference>
<dbReference type="SUPFAM" id="SSF51735">
    <property type="entry name" value="NAD(P)-binding Rossmann-fold domains"/>
    <property type="match status" value="1"/>
</dbReference>
<dbReference type="EMBL" id="PGGS01000582">
    <property type="protein sequence ID" value="PNH02877.1"/>
    <property type="molecule type" value="Genomic_DNA"/>
</dbReference>
<dbReference type="PANTHER" id="PTHR43157">
    <property type="entry name" value="PHOSPHATIDYLINOSITOL-GLYCAN BIOSYNTHESIS CLASS F PROTEIN-RELATED"/>
    <property type="match status" value="1"/>
</dbReference>
<organism evidence="2 3">
    <name type="scientific">Tetrabaena socialis</name>
    <dbReference type="NCBI Taxonomy" id="47790"/>
    <lineage>
        <taxon>Eukaryota</taxon>
        <taxon>Viridiplantae</taxon>
        <taxon>Chlorophyta</taxon>
        <taxon>core chlorophytes</taxon>
        <taxon>Chlorophyceae</taxon>
        <taxon>CS clade</taxon>
        <taxon>Chlamydomonadales</taxon>
        <taxon>Tetrabaenaceae</taxon>
        <taxon>Tetrabaena</taxon>
    </lineage>
</organism>
<comment type="caution">
    <text evidence="2">The sequence shown here is derived from an EMBL/GenBank/DDBJ whole genome shotgun (WGS) entry which is preliminary data.</text>
</comment>
<evidence type="ECO:0000313" key="3">
    <source>
        <dbReference type="Proteomes" id="UP000236333"/>
    </source>
</evidence>
<dbReference type="AlphaFoldDB" id="A0A2J7ZRI0"/>
<dbReference type="Proteomes" id="UP000236333">
    <property type="component" value="Unassembled WGS sequence"/>
</dbReference>
<accession>A0A2J7ZRI0</accession>
<evidence type="ECO:0000256" key="1">
    <source>
        <dbReference type="ARBA" id="ARBA00023002"/>
    </source>
</evidence>
<sequence length="341" mass="36683">MAAELIVDSLAGLLPASLRRRFMWRPTLGDMGDLFGRVYIVTGGSSGVGFQVVKWLAASNATVILATHNMPGARKAIRDIQRDLPSVTQRQVRPMFLDQTSILSINKFAVDFKGLGLPLHGLVNAAGEAMGPAGPGADGLLPSHTLVTNYYGPFLLTHLLMEVLTASAPSRVVNVCSALGELAGTVDWGDLSGANLKDSDPLAAYNASKRMLSMFTRELAVRCRGTGTDVFAVHPGFAATNLWHKSLHRYPASRLFNVVEEWFAQHPYYGALPALYALSEPKLQGRGGLYIGPPLMLPLVLHTNVGDYWQGESRSDESCSRLYDATVKLLAGIVHVAGPSG</sequence>
<name>A0A2J7ZRI0_9CHLO</name>
<dbReference type="InterPro" id="IPR036291">
    <property type="entry name" value="NAD(P)-bd_dom_sf"/>
</dbReference>
<evidence type="ECO:0000313" key="2">
    <source>
        <dbReference type="EMBL" id="PNH02877.1"/>
    </source>
</evidence>
<keyword evidence="1" id="KW-0560">Oxidoreductase</keyword>
<gene>
    <name evidence="2" type="ORF">TSOC_011107</name>
</gene>
<protein>
    <submittedName>
        <fullName evidence="2">WW domain-containing oxidoreductase</fullName>
    </submittedName>
</protein>
<dbReference type="PRINTS" id="PR00081">
    <property type="entry name" value="GDHRDH"/>
</dbReference>
<dbReference type="OrthoDB" id="191139at2759"/>